<accession>A0AAD4S5K5</accession>
<dbReference type="Proteomes" id="UP001202328">
    <property type="component" value="Unassembled WGS sequence"/>
</dbReference>
<dbReference type="PANTHER" id="PTHR35707">
    <property type="entry name" value="OS06G0608100 PROTEIN"/>
    <property type="match status" value="1"/>
</dbReference>
<sequence length="180" mass="20184">MVHVYKSNPFVLYLSSTDAQMVSSRLVHFLNLLGILIPAVVTKPTEAKGAIWKDRTKRDAGGVPRDESRKPSFLDDQNRKTKDEHDEVTAKKFSIDVGPSSSTVATIKLIDVNIMKLTSLLLSNLLDVVEEAYLIHVELDKVIKTSFHSPRVDQLDLQLQFIDFKTGCKVTLTLDMTSLK</sequence>
<keyword evidence="3" id="KW-1185">Reference proteome</keyword>
<proteinExistence type="predicted"/>
<gene>
    <name evidence="2" type="ORF">MKW98_031695</name>
</gene>
<name>A0AAD4S5K5_9MAGN</name>
<comment type="caution">
    <text evidence="2">The sequence shown here is derived from an EMBL/GenBank/DDBJ whole genome shotgun (WGS) entry which is preliminary data.</text>
</comment>
<evidence type="ECO:0000313" key="3">
    <source>
        <dbReference type="Proteomes" id="UP001202328"/>
    </source>
</evidence>
<protein>
    <submittedName>
        <fullName evidence="2">Uncharacterized protein</fullName>
    </submittedName>
</protein>
<feature type="region of interest" description="Disordered" evidence="1">
    <location>
        <begin position="56"/>
        <end position="87"/>
    </location>
</feature>
<evidence type="ECO:0000256" key="1">
    <source>
        <dbReference type="SAM" id="MobiDB-lite"/>
    </source>
</evidence>
<reference evidence="2" key="1">
    <citation type="submission" date="2022-04" db="EMBL/GenBank/DDBJ databases">
        <title>A functionally conserved STORR gene fusion in Papaver species that diverged 16.8 million years ago.</title>
        <authorList>
            <person name="Catania T."/>
        </authorList>
    </citation>
    <scope>NUCLEOTIDE SEQUENCE</scope>
    <source>
        <strain evidence="2">S-188037</strain>
    </source>
</reference>
<dbReference type="AlphaFoldDB" id="A0AAD4S5K5"/>
<dbReference type="EMBL" id="JAJJMB010014022">
    <property type="protein sequence ID" value="KAI3864103.1"/>
    <property type="molecule type" value="Genomic_DNA"/>
</dbReference>
<organism evidence="2 3">
    <name type="scientific">Papaver atlanticum</name>
    <dbReference type="NCBI Taxonomy" id="357466"/>
    <lineage>
        <taxon>Eukaryota</taxon>
        <taxon>Viridiplantae</taxon>
        <taxon>Streptophyta</taxon>
        <taxon>Embryophyta</taxon>
        <taxon>Tracheophyta</taxon>
        <taxon>Spermatophyta</taxon>
        <taxon>Magnoliopsida</taxon>
        <taxon>Ranunculales</taxon>
        <taxon>Papaveraceae</taxon>
        <taxon>Papaveroideae</taxon>
        <taxon>Papaver</taxon>
    </lineage>
</organism>
<dbReference type="PANTHER" id="PTHR35707:SF1">
    <property type="entry name" value="SPC7 KINETOCHORE PROTEIN DOMAIN-CONTAINING PROTEIN"/>
    <property type="match status" value="1"/>
</dbReference>
<feature type="non-terminal residue" evidence="2">
    <location>
        <position position="180"/>
    </location>
</feature>
<evidence type="ECO:0000313" key="2">
    <source>
        <dbReference type="EMBL" id="KAI3864103.1"/>
    </source>
</evidence>